<protein>
    <recommendedName>
        <fullName evidence="4">DUF4083 domain-containing protein</fullName>
    </recommendedName>
</protein>
<evidence type="ECO:0000313" key="3">
    <source>
        <dbReference type="Proteomes" id="UP001148125"/>
    </source>
</evidence>
<sequence>MSLFEGFVVVFVIVFFSLFLGFMIIGNRIAHAIENLTARDAAKELADIDSKMNK</sequence>
<keyword evidence="1" id="KW-1133">Transmembrane helix</keyword>
<proteinExistence type="predicted"/>
<dbReference type="Proteomes" id="UP001148125">
    <property type="component" value="Unassembled WGS sequence"/>
</dbReference>
<evidence type="ECO:0000256" key="1">
    <source>
        <dbReference type="SAM" id="Phobius"/>
    </source>
</evidence>
<organism evidence="2 3">
    <name type="scientific">Alkalihalobacterium chitinilyticum</name>
    <dbReference type="NCBI Taxonomy" id="2980103"/>
    <lineage>
        <taxon>Bacteria</taxon>
        <taxon>Bacillati</taxon>
        <taxon>Bacillota</taxon>
        <taxon>Bacilli</taxon>
        <taxon>Bacillales</taxon>
        <taxon>Bacillaceae</taxon>
        <taxon>Alkalihalobacterium</taxon>
    </lineage>
</organism>
<comment type="caution">
    <text evidence="2">The sequence shown here is derived from an EMBL/GenBank/DDBJ whole genome shotgun (WGS) entry which is preliminary data.</text>
</comment>
<dbReference type="EMBL" id="JAOTPO010000011">
    <property type="protein sequence ID" value="MDE5414842.1"/>
    <property type="molecule type" value="Genomic_DNA"/>
</dbReference>
<feature type="transmembrane region" description="Helical" evidence="1">
    <location>
        <begin position="6"/>
        <end position="25"/>
    </location>
</feature>
<keyword evidence="3" id="KW-1185">Reference proteome</keyword>
<keyword evidence="1" id="KW-0812">Transmembrane</keyword>
<accession>A0ABT5VHQ0</accession>
<reference evidence="2" key="1">
    <citation type="submission" date="2024-05" db="EMBL/GenBank/DDBJ databases">
        <title>Alkalihalobacillus sp. strain MEB203 novel alkaliphilic bacterium from Lonar Lake, India.</title>
        <authorList>
            <person name="Joshi A."/>
            <person name="Thite S."/>
            <person name="Mengade P."/>
        </authorList>
    </citation>
    <scope>NUCLEOTIDE SEQUENCE</scope>
    <source>
        <strain evidence="2">MEB 203</strain>
    </source>
</reference>
<gene>
    <name evidence="2" type="ORF">N7Z68_15895</name>
</gene>
<dbReference type="RefSeq" id="WP_275119447.1">
    <property type="nucleotide sequence ID" value="NZ_JAOTPO010000011.1"/>
</dbReference>
<name>A0ABT5VHQ0_9BACI</name>
<evidence type="ECO:0000313" key="2">
    <source>
        <dbReference type="EMBL" id="MDE5414842.1"/>
    </source>
</evidence>
<evidence type="ECO:0008006" key="4">
    <source>
        <dbReference type="Google" id="ProtNLM"/>
    </source>
</evidence>
<keyword evidence="1" id="KW-0472">Membrane</keyword>